<evidence type="ECO:0000313" key="2">
    <source>
        <dbReference type="EMBL" id="KAH7050017.1"/>
    </source>
</evidence>
<evidence type="ECO:0000313" key="3">
    <source>
        <dbReference type="Proteomes" id="UP000774617"/>
    </source>
</evidence>
<keyword evidence="3" id="KW-1185">Reference proteome</keyword>
<accession>A0ABQ8GA80</accession>
<dbReference type="Proteomes" id="UP000774617">
    <property type="component" value="Unassembled WGS sequence"/>
</dbReference>
<sequence length="194" mass="21198">MAIEEHLLTIVSKGAALAGMFTSPPESVGMAQNKYQTRQLDNRVYCKRVSREAESNNLLKKDGPRLEYPLIAKPSRGWALEGVWKAVIESSIDGPEIEANMVIIDGGLIFAEINDDFPSPGDSDMASKFANFFEDSNMIPSRLPQRELVTAPATNNDSMANSEPLKKPAVQTDVASEDDTTGLRRMPDSIPLSA</sequence>
<name>A0ABQ8GA80_9PEZI</name>
<reference evidence="2 3" key="1">
    <citation type="journal article" date="2021" name="Nat. Commun.">
        <title>Genetic determinants of endophytism in the Arabidopsis root mycobiome.</title>
        <authorList>
            <person name="Mesny F."/>
            <person name="Miyauchi S."/>
            <person name="Thiergart T."/>
            <person name="Pickel B."/>
            <person name="Atanasova L."/>
            <person name="Karlsson M."/>
            <person name="Huettel B."/>
            <person name="Barry K.W."/>
            <person name="Haridas S."/>
            <person name="Chen C."/>
            <person name="Bauer D."/>
            <person name="Andreopoulos W."/>
            <person name="Pangilinan J."/>
            <person name="LaButti K."/>
            <person name="Riley R."/>
            <person name="Lipzen A."/>
            <person name="Clum A."/>
            <person name="Drula E."/>
            <person name="Henrissat B."/>
            <person name="Kohler A."/>
            <person name="Grigoriev I.V."/>
            <person name="Martin F.M."/>
            <person name="Hacquard S."/>
        </authorList>
    </citation>
    <scope>NUCLEOTIDE SEQUENCE [LARGE SCALE GENOMIC DNA]</scope>
    <source>
        <strain evidence="2 3">MPI-SDFR-AT-0080</strain>
    </source>
</reference>
<comment type="caution">
    <text evidence="2">The sequence shown here is derived from an EMBL/GenBank/DDBJ whole genome shotgun (WGS) entry which is preliminary data.</text>
</comment>
<evidence type="ECO:0000256" key="1">
    <source>
        <dbReference type="SAM" id="MobiDB-lite"/>
    </source>
</evidence>
<organism evidence="2 3">
    <name type="scientific">Macrophomina phaseolina</name>
    <dbReference type="NCBI Taxonomy" id="35725"/>
    <lineage>
        <taxon>Eukaryota</taxon>
        <taxon>Fungi</taxon>
        <taxon>Dikarya</taxon>
        <taxon>Ascomycota</taxon>
        <taxon>Pezizomycotina</taxon>
        <taxon>Dothideomycetes</taxon>
        <taxon>Dothideomycetes incertae sedis</taxon>
        <taxon>Botryosphaeriales</taxon>
        <taxon>Botryosphaeriaceae</taxon>
        <taxon>Macrophomina</taxon>
    </lineage>
</organism>
<feature type="compositionally biased region" description="Polar residues" evidence="1">
    <location>
        <begin position="152"/>
        <end position="161"/>
    </location>
</feature>
<gene>
    <name evidence="2" type="ORF">B0J12DRAFT_740300</name>
</gene>
<dbReference type="Gene3D" id="3.30.470.20">
    <property type="entry name" value="ATP-grasp fold, B domain"/>
    <property type="match status" value="1"/>
</dbReference>
<dbReference type="EMBL" id="JAGTJR010000013">
    <property type="protein sequence ID" value="KAH7050017.1"/>
    <property type="molecule type" value="Genomic_DNA"/>
</dbReference>
<proteinExistence type="predicted"/>
<protein>
    <submittedName>
        <fullName evidence="2">Uncharacterized protein</fullName>
    </submittedName>
</protein>
<feature type="region of interest" description="Disordered" evidence="1">
    <location>
        <begin position="151"/>
        <end position="194"/>
    </location>
</feature>